<feature type="domain" description="WW" evidence="2">
    <location>
        <begin position="133"/>
        <end position="167"/>
    </location>
</feature>
<feature type="compositionally biased region" description="Pro residues" evidence="1">
    <location>
        <begin position="332"/>
        <end position="343"/>
    </location>
</feature>
<feature type="region of interest" description="Disordered" evidence="1">
    <location>
        <begin position="1"/>
        <end position="34"/>
    </location>
</feature>
<accession>D8LFX9</accession>
<name>D8LFX9_ECTSI</name>
<keyword evidence="4" id="KW-1185">Reference proteome</keyword>
<dbReference type="EMBL" id="FN648082">
    <property type="protein sequence ID" value="CBN78878.1"/>
    <property type="molecule type" value="Genomic_DNA"/>
</dbReference>
<dbReference type="AlphaFoldDB" id="D8LFX9"/>
<sequence>MGAGCGGSSTLGGGGGGGGVGGRGKTASKPKSDWKKCWDYKQAATYYKHVHTKESRWANAEDPAWMEATDPASGHIFLEHATTGETRWKAEQQYQAAVGGGGGRDRDKGAGPGPTKESGGRVVGEAGSAAATSNRQTVWEEIKEPGSGVSYYFSSESQTSQWHPPVWMDYIDTKNIFQGKAAAGTQGVGAARSGAPSPSPQRPPPPGVRGRNSCTPGSVTAASRRGSAQRRCPESPSGGKDNNIRPPKPPARTAGSEFPPPPPPREKAPVPPAAPPPARGEATPAVTGVASKGEGGATAFTPSMKPVMTRVPSPPTTPKDGSPAARRSPRGSVPPPPGPPPAENLPAAVEDSDVDSGEEHGDGGNTSGDDEDGIDLEAGGATG</sequence>
<protein>
    <recommendedName>
        <fullName evidence="2">WW domain-containing protein</fullName>
    </recommendedName>
</protein>
<dbReference type="EMBL" id="FN649728">
    <property type="protein sequence ID" value="CBN78878.1"/>
    <property type="molecule type" value="Genomic_DNA"/>
</dbReference>
<dbReference type="Proteomes" id="UP000002630">
    <property type="component" value="Linkage Group LG03"/>
</dbReference>
<reference evidence="3 4" key="1">
    <citation type="journal article" date="2010" name="Nature">
        <title>The Ectocarpus genome and the independent evolution of multicellularity in brown algae.</title>
        <authorList>
            <person name="Cock J.M."/>
            <person name="Sterck L."/>
            <person name="Rouze P."/>
            <person name="Scornet D."/>
            <person name="Allen A.E."/>
            <person name="Amoutzias G."/>
            <person name="Anthouard V."/>
            <person name="Artiguenave F."/>
            <person name="Aury J.M."/>
            <person name="Badger J.H."/>
            <person name="Beszteri B."/>
            <person name="Billiau K."/>
            <person name="Bonnet E."/>
            <person name="Bothwell J.H."/>
            <person name="Bowler C."/>
            <person name="Boyen C."/>
            <person name="Brownlee C."/>
            <person name="Carrano C.J."/>
            <person name="Charrier B."/>
            <person name="Cho G.Y."/>
            <person name="Coelho S.M."/>
            <person name="Collen J."/>
            <person name="Corre E."/>
            <person name="Da Silva C."/>
            <person name="Delage L."/>
            <person name="Delaroque N."/>
            <person name="Dittami S.M."/>
            <person name="Doulbeau S."/>
            <person name="Elias M."/>
            <person name="Farnham G."/>
            <person name="Gachon C.M."/>
            <person name="Gschloessl B."/>
            <person name="Heesch S."/>
            <person name="Jabbari K."/>
            <person name="Jubin C."/>
            <person name="Kawai H."/>
            <person name="Kimura K."/>
            <person name="Kloareg B."/>
            <person name="Kupper F.C."/>
            <person name="Lang D."/>
            <person name="Le Bail A."/>
            <person name="Leblanc C."/>
            <person name="Lerouge P."/>
            <person name="Lohr M."/>
            <person name="Lopez P.J."/>
            <person name="Martens C."/>
            <person name="Maumus F."/>
            <person name="Michel G."/>
            <person name="Miranda-Saavedra D."/>
            <person name="Morales J."/>
            <person name="Moreau H."/>
            <person name="Motomura T."/>
            <person name="Nagasato C."/>
            <person name="Napoli C.A."/>
            <person name="Nelson D.R."/>
            <person name="Nyvall-Collen P."/>
            <person name="Peters A.F."/>
            <person name="Pommier C."/>
            <person name="Potin P."/>
            <person name="Poulain J."/>
            <person name="Quesneville H."/>
            <person name="Read B."/>
            <person name="Rensing S.A."/>
            <person name="Ritter A."/>
            <person name="Rousvoal S."/>
            <person name="Samanta M."/>
            <person name="Samson G."/>
            <person name="Schroeder D.C."/>
            <person name="Segurens B."/>
            <person name="Strittmatter M."/>
            <person name="Tonon T."/>
            <person name="Tregear J.W."/>
            <person name="Valentin K."/>
            <person name="von Dassow P."/>
            <person name="Yamagishi T."/>
            <person name="Van de Peer Y."/>
            <person name="Wincker P."/>
        </authorList>
    </citation>
    <scope>NUCLEOTIDE SEQUENCE [LARGE SCALE GENOMIC DNA]</scope>
    <source>
        <strain evidence="4">Ec32 / CCAP1310/4</strain>
    </source>
</reference>
<evidence type="ECO:0000259" key="2">
    <source>
        <dbReference type="PROSITE" id="PS50020"/>
    </source>
</evidence>
<feature type="region of interest" description="Disordered" evidence="1">
    <location>
        <begin position="181"/>
        <end position="383"/>
    </location>
</feature>
<dbReference type="PROSITE" id="PS50020">
    <property type="entry name" value="WW_DOMAIN_2"/>
    <property type="match status" value="1"/>
</dbReference>
<feature type="compositionally biased region" description="Gly residues" evidence="1">
    <location>
        <begin position="1"/>
        <end position="24"/>
    </location>
</feature>
<evidence type="ECO:0000313" key="3">
    <source>
        <dbReference type="EMBL" id="CBN78878.1"/>
    </source>
</evidence>
<dbReference type="SMART" id="SM00456">
    <property type="entry name" value="WW"/>
    <property type="match status" value="2"/>
</dbReference>
<dbReference type="STRING" id="2880.D8LFX9"/>
<organism evidence="3 4">
    <name type="scientific">Ectocarpus siliculosus</name>
    <name type="common">Brown alga</name>
    <name type="synonym">Conferva siliculosa</name>
    <dbReference type="NCBI Taxonomy" id="2880"/>
    <lineage>
        <taxon>Eukaryota</taxon>
        <taxon>Sar</taxon>
        <taxon>Stramenopiles</taxon>
        <taxon>Ochrophyta</taxon>
        <taxon>PX clade</taxon>
        <taxon>Phaeophyceae</taxon>
        <taxon>Ectocarpales</taxon>
        <taxon>Ectocarpaceae</taxon>
        <taxon>Ectocarpus</taxon>
    </lineage>
</organism>
<dbReference type="InParanoid" id="D8LFX9"/>
<evidence type="ECO:0000313" key="4">
    <source>
        <dbReference type="Proteomes" id="UP000002630"/>
    </source>
</evidence>
<dbReference type="PROSITE" id="PS01159">
    <property type="entry name" value="WW_DOMAIN_1"/>
    <property type="match status" value="1"/>
</dbReference>
<feature type="region of interest" description="Disordered" evidence="1">
    <location>
        <begin position="96"/>
        <end position="135"/>
    </location>
</feature>
<dbReference type="InterPro" id="IPR036020">
    <property type="entry name" value="WW_dom_sf"/>
</dbReference>
<dbReference type="SUPFAM" id="SSF51045">
    <property type="entry name" value="WW domain"/>
    <property type="match status" value="1"/>
</dbReference>
<dbReference type="OrthoDB" id="10640190at2759"/>
<evidence type="ECO:0000256" key="1">
    <source>
        <dbReference type="SAM" id="MobiDB-lite"/>
    </source>
</evidence>
<gene>
    <name evidence="3" type="ORF">Esi_0152_0051</name>
</gene>
<feature type="compositionally biased region" description="Pro residues" evidence="1">
    <location>
        <begin position="197"/>
        <end position="207"/>
    </location>
</feature>
<dbReference type="InterPro" id="IPR001202">
    <property type="entry name" value="WW_dom"/>
</dbReference>
<feature type="compositionally biased region" description="Polar residues" evidence="1">
    <location>
        <begin position="212"/>
        <end position="221"/>
    </location>
</feature>
<proteinExistence type="predicted"/>
<feature type="compositionally biased region" description="Pro residues" evidence="1">
    <location>
        <begin position="258"/>
        <end position="278"/>
    </location>
</feature>